<dbReference type="Proteomes" id="UP000621560">
    <property type="component" value="Unassembled WGS sequence"/>
</dbReference>
<dbReference type="Gene3D" id="3.20.20.150">
    <property type="entry name" value="Divalent-metal-dependent TIM barrel enzymes"/>
    <property type="match status" value="1"/>
</dbReference>
<dbReference type="GO" id="GO:0016853">
    <property type="term" value="F:isomerase activity"/>
    <property type="evidence" value="ECO:0007669"/>
    <property type="project" value="UniProtKB-KW"/>
</dbReference>
<keyword evidence="3" id="KW-1185">Reference proteome</keyword>
<dbReference type="InterPro" id="IPR013022">
    <property type="entry name" value="Xyl_isomerase-like_TIM-brl"/>
</dbReference>
<keyword evidence="2" id="KW-0413">Isomerase</keyword>
<dbReference type="EMBL" id="JACXIZ010000009">
    <property type="protein sequence ID" value="MBD2844244.1"/>
    <property type="molecule type" value="Genomic_DNA"/>
</dbReference>
<proteinExistence type="predicted"/>
<accession>A0A927GQ79</accession>
<protein>
    <submittedName>
        <fullName evidence="2">Sugar phosphate isomerase/epimerase</fullName>
    </submittedName>
</protein>
<dbReference type="SUPFAM" id="SSF51658">
    <property type="entry name" value="Xylose isomerase-like"/>
    <property type="match status" value="1"/>
</dbReference>
<reference evidence="2" key="1">
    <citation type="submission" date="2020-09" db="EMBL/GenBank/DDBJ databases">
        <title>A novel bacterium of genus Paenibacillus, isolated from South China Sea.</title>
        <authorList>
            <person name="Huang H."/>
            <person name="Mo K."/>
            <person name="Hu Y."/>
        </authorList>
    </citation>
    <scope>NUCLEOTIDE SEQUENCE</scope>
    <source>
        <strain evidence="2">IB182496</strain>
    </source>
</reference>
<comment type="caution">
    <text evidence="2">The sequence shown here is derived from an EMBL/GenBank/DDBJ whole genome shotgun (WGS) entry which is preliminary data.</text>
</comment>
<evidence type="ECO:0000313" key="3">
    <source>
        <dbReference type="Proteomes" id="UP000621560"/>
    </source>
</evidence>
<evidence type="ECO:0000313" key="2">
    <source>
        <dbReference type="EMBL" id="MBD2844244.1"/>
    </source>
</evidence>
<dbReference type="AlphaFoldDB" id="A0A927GQ79"/>
<evidence type="ECO:0000259" key="1">
    <source>
        <dbReference type="Pfam" id="PF01261"/>
    </source>
</evidence>
<dbReference type="Pfam" id="PF01261">
    <property type="entry name" value="AP_endonuc_2"/>
    <property type="match status" value="1"/>
</dbReference>
<dbReference type="InterPro" id="IPR036237">
    <property type="entry name" value="Xyl_isomerase-like_sf"/>
</dbReference>
<feature type="domain" description="Xylose isomerase-like TIM barrel" evidence="1">
    <location>
        <begin position="45"/>
        <end position="189"/>
    </location>
</feature>
<organism evidence="2 3">
    <name type="scientific">Paenibacillus sabuli</name>
    <dbReference type="NCBI Taxonomy" id="2772509"/>
    <lineage>
        <taxon>Bacteria</taxon>
        <taxon>Bacillati</taxon>
        <taxon>Bacillota</taxon>
        <taxon>Bacilli</taxon>
        <taxon>Bacillales</taxon>
        <taxon>Paenibacillaceae</taxon>
        <taxon>Paenibacillus</taxon>
    </lineage>
</organism>
<dbReference type="RefSeq" id="WP_190914745.1">
    <property type="nucleotide sequence ID" value="NZ_JACXIZ010000009.1"/>
</dbReference>
<gene>
    <name evidence="2" type="ORF">IDH44_03505</name>
</gene>
<sequence>MEAGTGQQQPQAPFPSLNNLDVQQSWWAMDRLGSSRAPWSAEHKLEWMAEAGFTGVLARIPEGAEAAKAWRAHLAQYRFSYGVQAFPATRAELADTLRRAGELGAAYVNAQVADAFVVGEEAVHLLQELCEESKAQGLPCYVETHRGRITQDLIRTAAYVEQVRDLRLTIDLSHYVVAGELGTSSQAAERLIERLLARTSSIHARVSNGQQIQIDISTAAGAAHLERFACWWRRGMQHWLTTARPGDRLPFVAELGPADYAIESCYGLEISDRKQQAIRLKQLAERLWREVCEQHRISMKE</sequence>
<name>A0A927GQ79_9BACL</name>